<accession>A0A932MN08</accession>
<dbReference type="SUPFAM" id="SSF51182">
    <property type="entry name" value="RmlC-like cupins"/>
    <property type="match status" value="2"/>
</dbReference>
<evidence type="ECO:0000313" key="3">
    <source>
        <dbReference type="Proteomes" id="UP000782312"/>
    </source>
</evidence>
<gene>
    <name evidence="2" type="ORF">HYZ11_05775</name>
</gene>
<feature type="domain" description="Cupin type-2" evidence="1">
    <location>
        <begin position="188"/>
        <end position="255"/>
    </location>
</feature>
<proteinExistence type="predicted"/>
<dbReference type="InterPro" id="IPR014710">
    <property type="entry name" value="RmlC-like_jellyroll"/>
</dbReference>
<dbReference type="Gene3D" id="2.60.120.10">
    <property type="entry name" value="Jelly Rolls"/>
    <property type="match status" value="1"/>
</dbReference>
<dbReference type="Proteomes" id="UP000782312">
    <property type="component" value="Unassembled WGS sequence"/>
</dbReference>
<dbReference type="InterPro" id="IPR013096">
    <property type="entry name" value="Cupin_2"/>
</dbReference>
<sequence length="285" mass="31644">MALKYPLIHVDDVRPEKMEEKEGWAISEFRLPISGKNGSSTTVFHSIFRPGSTHAKHLHTRCNEIAVYLSGHGVVGQGSERCEVRAGHCRLMPKGSEHFFYNETKDKEALVIGFYDGAKSVEDTGYQFRGGVTEADLKMPRKAKFSQGILVHHDDVKPAQMNAKDGWSITDFRLPIGSHNGSPTTLFWAKFMPGAVHKKHRHDNCEEIYYVIRGHGLAGAGPDRAEVRGGHFHYIPKGVEHFMHNLSRTEPIEAIGIYIGAGSVEATGYVYTGEVTEADIKARTA</sequence>
<protein>
    <submittedName>
        <fullName evidence="2">Cupin domain-containing protein</fullName>
    </submittedName>
</protein>
<dbReference type="PANTHER" id="PTHR43346">
    <property type="entry name" value="LIGAND BINDING DOMAIN PROTEIN, PUTATIVE (AFU_ORTHOLOGUE AFUA_6G14370)-RELATED"/>
    <property type="match status" value="1"/>
</dbReference>
<evidence type="ECO:0000259" key="1">
    <source>
        <dbReference type="Pfam" id="PF07883"/>
    </source>
</evidence>
<dbReference type="PANTHER" id="PTHR43346:SF1">
    <property type="entry name" value="QUERCETIN 2,3-DIOXYGENASE-RELATED"/>
    <property type="match status" value="1"/>
</dbReference>
<comment type="caution">
    <text evidence="2">The sequence shown here is derived from an EMBL/GenBank/DDBJ whole genome shotgun (WGS) entry which is preliminary data.</text>
</comment>
<organism evidence="2 3">
    <name type="scientific">Tectimicrobiota bacterium</name>
    <dbReference type="NCBI Taxonomy" id="2528274"/>
    <lineage>
        <taxon>Bacteria</taxon>
        <taxon>Pseudomonadati</taxon>
        <taxon>Nitrospinota/Tectimicrobiota group</taxon>
        <taxon>Candidatus Tectimicrobiota</taxon>
    </lineage>
</organism>
<name>A0A932MN08_UNCTE</name>
<dbReference type="InterPro" id="IPR011051">
    <property type="entry name" value="RmlC_Cupin_sf"/>
</dbReference>
<feature type="domain" description="Cupin type-2" evidence="1">
    <location>
        <begin position="46"/>
        <end position="109"/>
    </location>
</feature>
<dbReference type="EMBL" id="JACPUR010000015">
    <property type="protein sequence ID" value="MBI3127092.1"/>
    <property type="molecule type" value="Genomic_DNA"/>
</dbReference>
<dbReference type="InterPro" id="IPR052538">
    <property type="entry name" value="Flavonoid_dioxygenase-like"/>
</dbReference>
<evidence type="ECO:0000313" key="2">
    <source>
        <dbReference type="EMBL" id="MBI3127092.1"/>
    </source>
</evidence>
<dbReference type="Pfam" id="PF07883">
    <property type="entry name" value="Cupin_2"/>
    <property type="match status" value="2"/>
</dbReference>
<dbReference type="AlphaFoldDB" id="A0A932MN08"/>
<reference evidence="2" key="1">
    <citation type="submission" date="2020-07" db="EMBL/GenBank/DDBJ databases">
        <title>Huge and variable diversity of episymbiotic CPR bacteria and DPANN archaea in groundwater ecosystems.</title>
        <authorList>
            <person name="He C.Y."/>
            <person name="Keren R."/>
            <person name="Whittaker M."/>
            <person name="Farag I.F."/>
            <person name="Doudna J."/>
            <person name="Cate J.H.D."/>
            <person name="Banfield J.F."/>
        </authorList>
    </citation>
    <scope>NUCLEOTIDE SEQUENCE</scope>
    <source>
        <strain evidence="2">NC_groundwater_763_Ag_S-0.2um_68_21</strain>
    </source>
</reference>